<keyword evidence="1" id="KW-0812">Transmembrane</keyword>
<dbReference type="KEGG" id="lgv:LCGL_1675"/>
<accession>F9VFN4</accession>
<dbReference type="EMBL" id="AP009333">
    <property type="protein sequence ID" value="BAK61135.1"/>
    <property type="molecule type" value="Genomic_DNA"/>
</dbReference>
<gene>
    <name evidence="2" type="ordered locus">LCGL_1675</name>
</gene>
<evidence type="ECO:0000313" key="3">
    <source>
        <dbReference type="Proteomes" id="UP000008520"/>
    </source>
</evidence>
<dbReference type="Proteomes" id="UP000008520">
    <property type="component" value="Chromosome"/>
</dbReference>
<reference evidence="2 3" key="1">
    <citation type="journal article" date="2011" name="PLoS ONE">
        <title>Complete genome sequence and comparative analysis of the fish pathogen Lactococcus garvieae.</title>
        <authorList>
            <person name="Morita H."/>
            <person name="Toh H."/>
            <person name="Oshima K."/>
            <person name="Yoshizaki M."/>
            <person name="Kawanishi M."/>
            <person name="Nakaya K."/>
            <person name="Suzuki T."/>
            <person name="Miyauchi E."/>
            <person name="Ishii Y."/>
            <person name="Tanabe S."/>
            <person name="Murakami M."/>
            <person name="Hattori M."/>
        </authorList>
    </citation>
    <scope>NUCLEOTIDE SEQUENCE [LARGE SCALE GENOMIC DNA]</scope>
    <source>
        <strain evidence="2 3">Lg2</strain>
    </source>
</reference>
<evidence type="ECO:0000313" key="2">
    <source>
        <dbReference type="EMBL" id="BAK61135.1"/>
    </source>
</evidence>
<keyword evidence="1" id="KW-1133">Transmembrane helix</keyword>
<sequence>MVSLAITIRVHTTHSLSWKELVKDLSLMTILGFSLSFVKPFGVSFLIF</sequence>
<proteinExistence type="predicted"/>
<feature type="transmembrane region" description="Helical" evidence="1">
    <location>
        <begin position="25"/>
        <end position="47"/>
    </location>
</feature>
<name>F9VFN4_LACGL</name>
<dbReference type="AlphaFoldDB" id="F9VFN4"/>
<keyword evidence="1" id="KW-0472">Membrane</keyword>
<dbReference type="HOGENOM" id="CLU_3154147_0_0_9"/>
<evidence type="ECO:0000256" key="1">
    <source>
        <dbReference type="SAM" id="Phobius"/>
    </source>
</evidence>
<organism evidence="2 3">
    <name type="scientific">Lactococcus garvieae (strain Lg2)</name>
    <name type="common">Enterococcus seriolicida</name>
    <dbReference type="NCBI Taxonomy" id="420890"/>
    <lineage>
        <taxon>Bacteria</taxon>
        <taxon>Bacillati</taxon>
        <taxon>Bacillota</taxon>
        <taxon>Bacilli</taxon>
        <taxon>Lactobacillales</taxon>
        <taxon>Streptococcaceae</taxon>
        <taxon>Lactococcus</taxon>
    </lineage>
</organism>
<protein>
    <submittedName>
        <fullName evidence="2">Uncharacterized protein</fullName>
    </submittedName>
</protein>
<keyword evidence="3" id="KW-1185">Reference proteome</keyword>